<dbReference type="HOGENOM" id="CLU_2320069_0_0_1"/>
<dbReference type="EMBL" id="FQ790349">
    <property type="protein sequence ID" value="CCD54030.1"/>
    <property type="molecule type" value="Genomic_DNA"/>
</dbReference>
<protein>
    <submittedName>
        <fullName evidence="1">Uncharacterized protein</fullName>
    </submittedName>
</protein>
<evidence type="ECO:0000313" key="1">
    <source>
        <dbReference type="EMBL" id="CCD54030.1"/>
    </source>
</evidence>
<name>G2YQY2_BOTF4</name>
<proteinExistence type="predicted"/>
<dbReference type="AlphaFoldDB" id="G2YQY2"/>
<reference evidence="2" key="1">
    <citation type="journal article" date="2011" name="PLoS Genet.">
        <title>Genomic analysis of the necrotrophic fungal pathogens Sclerotinia sclerotiorum and Botrytis cinerea.</title>
        <authorList>
            <person name="Amselem J."/>
            <person name="Cuomo C.A."/>
            <person name="van Kan J.A."/>
            <person name="Viaud M."/>
            <person name="Benito E.P."/>
            <person name="Couloux A."/>
            <person name="Coutinho P.M."/>
            <person name="de Vries R.P."/>
            <person name="Dyer P.S."/>
            <person name="Fillinger S."/>
            <person name="Fournier E."/>
            <person name="Gout L."/>
            <person name="Hahn M."/>
            <person name="Kohn L."/>
            <person name="Lapalu N."/>
            <person name="Plummer K.M."/>
            <person name="Pradier J.M."/>
            <person name="Quevillon E."/>
            <person name="Sharon A."/>
            <person name="Simon A."/>
            <person name="ten Have A."/>
            <person name="Tudzynski B."/>
            <person name="Tudzynski P."/>
            <person name="Wincker P."/>
            <person name="Andrew M."/>
            <person name="Anthouard V."/>
            <person name="Beever R.E."/>
            <person name="Beffa R."/>
            <person name="Benoit I."/>
            <person name="Bouzid O."/>
            <person name="Brault B."/>
            <person name="Chen Z."/>
            <person name="Choquer M."/>
            <person name="Collemare J."/>
            <person name="Cotton P."/>
            <person name="Danchin E.G."/>
            <person name="Da Silva C."/>
            <person name="Gautier A."/>
            <person name="Giraud C."/>
            <person name="Giraud T."/>
            <person name="Gonzalez C."/>
            <person name="Grossetete S."/>
            <person name="Guldener U."/>
            <person name="Henrissat B."/>
            <person name="Howlett B.J."/>
            <person name="Kodira C."/>
            <person name="Kretschmer M."/>
            <person name="Lappartient A."/>
            <person name="Leroch M."/>
            <person name="Levis C."/>
            <person name="Mauceli E."/>
            <person name="Neuveglise C."/>
            <person name="Oeser B."/>
            <person name="Pearson M."/>
            <person name="Poulain J."/>
            <person name="Poussereau N."/>
            <person name="Quesneville H."/>
            <person name="Rascle C."/>
            <person name="Schumacher J."/>
            <person name="Segurens B."/>
            <person name="Sexton A."/>
            <person name="Silva E."/>
            <person name="Sirven C."/>
            <person name="Soanes D.M."/>
            <person name="Talbot N.J."/>
            <person name="Templeton M."/>
            <person name="Yandava C."/>
            <person name="Yarden O."/>
            <person name="Zeng Q."/>
            <person name="Rollins J.A."/>
            <person name="Lebrun M.H."/>
            <person name="Dickman M."/>
        </authorList>
    </citation>
    <scope>NUCLEOTIDE SEQUENCE [LARGE SCALE GENOMIC DNA]</scope>
    <source>
        <strain evidence="2">T4</strain>
    </source>
</reference>
<sequence length="99" mass="11330">MFMLKHEPSPLALGSHHRLICIMKHEGGSLANVNITILDTDMYKEKASIWTARFNLGLRQLLGSFQRRHEVKAPTFKSEFKVIRPTKCTNNSFLVSLMT</sequence>
<organism evidence="1 2">
    <name type="scientific">Botryotinia fuckeliana (strain T4)</name>
    <name type="common">Noble rot fungus</name>
    <name type="synonym">Botrytis cinerea</name>
    <dbReference type="NCBI Taxonomy" id="999810"/>
    <lineage>
        <taxon>Eukaryota</taxon>
        <taxon>Fungi</taxon>
        <taxon>Dikarya</taxon>
        <taxon>Ascomycota</taxon>
        <taxon>Pezizomycotina</taxon>
        <taxon>Leotiomycetes</taxon>
        <taxon>Helotiales</taxon>
        <taxon>Sclerotiniaceae</taxon>
        <taxon>Botrytis</taxon>
    </lineage>
</organism>
<accession>G2YQY2</accession>
<gene>
    <name evidence="1" type="ORF">BofuT4_P132100.1</name>
</gene>
<dbReference type="InParanoid" id="G2YQY2"/>
<dbReference type="Proteomes" id="UP000008177">
    <property type="component" value="Unplaced contigs"/>
</dbReference>
<evidence type="ECO:0000313" key="2">
    <source>
        <dbReference type="Proteomes" id="UP000008177"/>
    </source>
</evidence>